<dbReference type="AlphaFoldDB" id="F2PNP8"/>
<evidence type="ECO:0000313" key="1">
    <source>
        <dbReference type="EMBL" id="EGE03516.1"/>
    </source>
</evidence>
<proteinExistence type="predicted"/>
<dbReference type="eggNOG" id="ENOG502RQV5">
    <property type="taxonomic scope" value="Eukaryota"/>
</dbReference>
<dbReference type="Proteomes" id="UP000009169">
    <property type="component" value="Unassembled WGS sequence"/>
</dbReference>
<name>F2PNP8_TRIEC</name>
<reference evidence="2" key="1">
    <citation type="journal article" date="2012" name="MBio">
        <title>Comparative genome analysis of Trichophyton rubrum and related dermatophytes reveals candidate genes involved in infection.</title>
        <authorList>
            <person name="Martinez D.A."/>
            <person name="Oliver B.G."/>
            <person name="Graeser Y."/>
            <person name="Goldberg J.M."/>
            <person name="Li W."/>
            <person name="Martinez-Rossi N.M."/>
            <person name="Monod M."/>
            <person name="Shelest E."/>
            <person name="Barton R.C."/>
            <person name="Birch E."/>
            <person name="Brakhage A.A."/>
            <person name="Chen Z."/>
            <person name="Gurr S.J."/>
            <person name="Heiman D."/>
            <person name="Heitman J."/>
            <person name="Kosti I."/>
            <person name="Rossi A."/>
            <person name="Saif S."/>
            <person name="Samalova M."/>
            <person name="Saunders C.W."/>
            <person name="Shea T."/>
            <person name="Summerbell R.C."/>
            <person name="Xu J."/>
            <person name="Young S."/>
            <person name="Zeng Q."/>
            <person name="Birren B.W."/>
            <person name="Cuomo C.A."/>
            <person name="White T.C."/>
        </authorList>
    </citation>
    <scope>NUCLEOTIDE SEQUENCE [LARGE SCALE GENOMIC DNA]</scope>
    <source>
        <strain evidence="2">ATCC MYA-4606 / CBS 127.97</strain>
    </source>
</reference>
<organism evidence="1 2">
    <name type="scientific">Trichophyton equinum (strain ATCC MYA-4606 / CBS 127.97)</name>
    <name type="common">Horse ringworm fungus</name>
    <dbReference type="NCBI Taxonomy" id="559882"/>
    <lineage>
        <taxon>Eukaryota</taxon>
        <taxon>Fungi</taxon>
        <taxon>Dikarya</taxon>
        <taxon>Ascomycota</taxon>
        <taxon>Pezizomycotina</taxon>
        <taxon>Eurotiomycetes</taxon>
        <taxon>Eurotiomycetidae</taxon>
        <taxon>Onygenales</taxon>
        <taxon>Arthrodermataceae</taxon>
        <taxon>Trichophyton</taxon>
    </lineage>
</organism>
<accession>F2PNP8</accession>
<protein>
    <submittedName>
        <fullName evidence="1">Uncharacterized protein</fullName>
    </submittedName>
</protein>
<dbReference type="EMBL" id="DS995728">
    <property type="protein sequence ID" value="EGE03516.1"/>
    <property type="molecule type" value="Genomic_DNA"/>
</dbReference>
<dbReference type="HOGENOM" id="CLU_1503111_0_0_1"/>
<dbReference type="VEuPathDB" id="FungiDB:TEQG_02546"/>
<sequence>MAGQSEVELKASSKANQFEIRQLSEELKGLINARQNWLASTTYFMKQGNIYLNIDKTFKQEFKVLIEKLNHPQSAQVSLFRTEDNNKPTRVHDSRLKRILYMYPLHISEGFTNVHSEYPGTPGSICKEIGIGTCVVFQDQVFIDGALDSLLIGVPREDSGEIEHMEKGEKA</sequence>
<keyword evidence="2" id="KW-1185">Reference proteome</keyword>
<gene>
    <name evidence="1" type="ORF">TEQG_02546</name>
</gene>
<evidence type="ECO:0000313" key="2">
    <source>
        <dbReference type="Proteomes" id="UP000009169"/>
    </source>
</evidence>